<organism evidence="1 2">
    <name type="scientific">Arabidopsis thaliana x Arabidopsis arenosa</name>
    <dbReference type="NCBI Taxonomy" id="1240361"/>
    <lineage>
        <taxon>Eukaryota</taxon>
        <taxon>Viridiplantae</taxon>
        <taxon>Streptophyta</taxon>
        <taxon>Embryophyta</taxon>
        <taxon>Tracheophyta</taxon>
        <taxon>Spermatophyta</taxon>
        <taxon>Magnoliopsida</taxon>
        <taxon>eudicotyledons</taxon>
        <taxon>Gunneridae</taxon>
        <taxon>Pentapetalae</taxon>
        <taxon>rosids</taxon>
        <taxon>malvids</taxon>
        <taxon>Brassicales</taxon>
        <taxon>Brassicaceae</taxon>
        <taxon>Camelineae</taxon>
        <taxon>Arabidopsis</taxon>
    </lineage>
</organism>
<accession>A0A8T2G9L0</accession>
<evidence type="ECO:0000313" key="1">
    <source>
        <dbReference type="EMBL" id="KAG7644798.1"/>
    </source>
</evidence>
<evidence type="ECO:0000313" key="2">
    <source>
        <dbReference type="Proteomes" id="UP000694240"/>
    </source>
</evidence>
<dbReference type="Proteomes" id="UP000694240">
    <property type="component" value="Chromosome 1"/>
</dbReference>
<comment type="caution">
    <text evidence="1">The sequence shown here is derived from an EMBL/GenBank/DDBJ whole genome shotgun (WGS) entry which is preliminary data.</text>
</comment>
<dbReference type="AlphaFoldDB" id="A0A8T2G9L0"/>
<gene>
    <name evidence="1" type="ORF">ISN45_At01g001470</name>
</gene>
<proteinExistence type="predicted"/>
<keyword evidence="2" id="KW-1185">Reference proteome</keyword>
<reference evidence="1 2" key="1">
    <citation type="submission" date="2020-12" db="EMBL/GenBank/DDBJ databases">
        <title>Concerted genomic and epigenomic changes stabilize Arabidopsis allopolyploids.</title>
        <authorList>
            <person name="Chen Z."/>
        </authorList>
    </citation>
    <scope>NUCLEOTIDE SEQUENCE [LARGE SCALE GENOMIC DNA]</scope>
    <source>
        <strain evidence="1">Allo738</strain>
        <tissue evidence="1">Leaf</tissue>
    </source>
</reference>
<sequence length="140" mass="15815">MEISNVSSPSGGVAAISLIILLRPRLLAYDSTNLCCFRLINRRSSKLEGGGALSLFASLLEEFWFVLWNGKLRPLLSKPKGPNSWFFQERNHNVARGNLCKVELQLAKLRKLSSITKMDSRGYNSTYETLRGYSLYRAKV</sequence>
<name>A0A8T2G9L0_9BRAS</name>
<dbReference type="EMBL" id="JAEFBK010000001">
    <property type="protein sequence ID" value="KAG7644798.1"/>
    <property type="molecule type" value="Genomic_DNA"/>
</dbReference>
<protein>
    <submittedName>
        <fullName evidence="1">Uncharacterized protein</fullName>
    </submittedName>
</protein>